<keyword evidence="2" id="KW-1185">Reference proteome</keyword>
<dbReference type="InterPro" id="IPR036263">
    <property type="entry name" value="Chorismate_II_sf"/>
</dbReference>
<evidence type="ECO:0000313" key="2">
    <source>
        <dbReference type="Proteomes" id="UP000054018"/>
    </source>
</evidence>
<feature type="non-terminal residue" evidence="1">
    <location>
        <position position="1"/>
    </location>
</feature>
<sequence>RSAYVREAGRFKTTEEIVSDPSQNQEVIQGAIDAAPSAHLPQIVAKMVLEVTVSSSMLLEGYIV</sequence>
<gene>
    <name evidence="1" type="ORF">PISMIDRAFT_110235</name>
</gene>
<reference evidence="2" key="2">
    <citation type="submission" date="2015-01" db="EMBL/GenBank/DDBJ databases">
        <title>Evolutionary Origins and Diversification of the Mycorrhizal Mutualists.</title>
        <authorList>
            <consortium name="DOE Joint Genome Institute"/>
            <consortium name="Mycorrhizal Genomics Consortium"/>
            <person name="Kohler A."/>
            <person name="Kuo A."/>
            <person name="Nagy L.G."/>
            <person name="Floudas D."/>
            <person name="Copeland A."/>
            <person name="Barry K.W."/>
            <person name="Cichocki N."/>
            <person name="Veneault-Fourrey C."/>
            <person name="LaButti K."/>
            <person name="Lindquist E.A."/>
            <person name="Lipzen A."/>
            <person name="Lundell T."/>
            <person name="Morin E."/>
            <person name="Murat C."/>
            <person name="Riley R."/>
            <person name="Ohm R."/>
            <person name="Sun H."/>
            <person name="Tunlid A."/>
            <person name="Henrissat B."/>
            <person name="Grigoriev I.V."/>
            <person name="Hibbett D.S."/>
            <person name="Martin F."/>
        </authorList>
    </citation>
    <scope>NUCLEOTIDE SEQUENCE [LARGE SCALE GENOMIC DNA]</scope>
    <source>
        <strain evidence="2">441</strain>
    </source>
</reference>
<dbReference type="HOGENOM" id="CLU_2873940_0_0_1"/>
<protein>
    <submittedName>
        <fullName evidence="1">Uncharacterized protein</fullName>
    </submittedName>
</protein>
<dbReference type="GO" id="GO:0046417">
    <property type="term" value="P:chorismate metabolic process"/>
    <property type="evidence" value="ECO:0007669"/>
    <property type="project" value="InterPro"/>
</dbReference>
<organism evidence="1 2">
    <name type="scientific">Pisolithus microcarpus 441</name>
    <dbReference type="NCBI Taxonomy" id="765257"/>
    <lineage>
        <taxon>Eukaryota</taxon>
        <taxon>Fungi</taxon>
        <taxon>Dikarya</taxon>
        <taxon>Basidiomycota</taxon>
        <taxon>Agaricomycotina</taxon>
        <taxon>Agaricomycetes</taxon>
        <taxon>Agaricomycetidae</taxon>
        <taxon>Boletales</taxon>
        <taxon>Sclerodermatineae</taxon>
        <taxon>Pisolithaceae</taxon>
        <taxon>Pisolithus</taxon>
    </lineage>
</organism>
<proteinExistence type="predicted"/>
<name>A0A0C9YMS2_9AGAM</name>
<accession>A0A0C9YMS2</accession>
<reference evidence="1 2" key="1">
    <citation type="submission" date="2014-04" db="EMBL/GenBank/DDBJ databases">
        <authorList>
            <consortium name="DOE Joint Genome Institute"/>
            <person name="Kuo A."/>
            <person name="Kohler A."/>
            <person name="Costa M.D."/>
            <person name="Nagy L.G."/>
            <person name="Floudas D."/>
            <person name="Copeland A."/>
            <person name="Barry K.W."/>
            <person name="Cichocki N."/>
            <person name="Veneault-Fourrey C."/>
            <person name="LaButti K."/>
            <person name="Lindquist E.A."/>
            <person name="Lipzen A."/>
            <person name="Lundell T."/>
            <person name="Morin E."/>
            <person name="Murat C."/>
            <person name="Sun H."/>
            <person name="Tunlid A."/>
            <person name="Henrissat B."/>
            <person name="Grigoriev I.V."/>
            <person name="Hibbett D.S."/>
            <person name="Martin F."/>
            <person name="Nordberg H.P."/>
            <person name="Cantor M.N."/>
            <person name="Hua S.X."/>
        </authorList>
    </citation>
    <scope>NUCLEOTIDE SEQUENCE [LARGE SCALE GENOMIC DNA]</scope>
    <source>
        <strain evidence="1 2">441</strain>
    </source>
</reference>
<dbReference type="EMBL" id="KN833814">
    <property type="protein sequence ID" value="KIK17996.1"/>
    <property type="molecule type" value="Genomic_DNA"/>
</dbReference>
<evidence type="ECO:0000313" key="1">
    <source>
        <dbReference type="EMBL" id="KIK17996.1"/>
    </source>
</evidence>
<dbReference type="OrthoDB" id="2843337at2759"/>
<dbReference type="SUPFAM" id="SSF48600">
    <property type="entry name" value="Chorismate mutase II"/>
    <property type="match status" value="1"/>
</dbReference>
<dbReference type="Proteomes" id="UP000054018">
    <property type="component" value="Unassembled WGS sequence"/>
</dbReference>
<dbReference type="AlphaFoldDB" id="A0A0C9YMS2"/>